<accession>A0A375CM36</accession>
<dbReference type="EMBL" id="OFSN01000026">
    <property type="protein sequence ID" value="SOY75674.1"/>
    <property type="molecule type" value="Genomic_DNA"/>
</dbReference>
<reference evidence="1" key="1">
    <citation type="submission" date="2018-01" db="EMBL/GenBank/DDBJ databases">
        <authorList>
            <person name="Clerissi C."/>
        </authorList>
    </citation>
    <scope>NUCLEOTIDE SEQUENCE</scope>
    <source>
        <strain evidence="1">Cupriavidus taiwanensis LMG 19430</strain>
    </source>
</reference>
<name>A0A375CM36_9BURK</name>
<proteinExistence type="predicted"/>
<dbReference type="Proteomes" id="UP000257016">
    <property type="component" value="Unassembled WGS sequence"/>
</dbReference>
<gene>
    <name evidence="1" type="ORF">CBM2586_B80099</name>
</gene>
<sequence length="55" mass="6783">MRRRGGRHRLHRLRHRHRLARLQRLGLLREQRIGRDHRASHDQGFRQMLLHSCTS</sequence>
<dbReference type="AlphaFoldDB" id="A0A375CM36"/>
<organism evidence="1">
    <name type="scientific">Cupriavidus taiwanensis</name>
    <dbReference type="NCBI Taxonomy" id="164546"/>
    <lineage>
        <taxon>Bacteria</taxon>
        <taxon>Pseudomonadati</taxon>
        <taxon>Pseudomonadota</taxon>
        <taxon>Betaproteobacteria</taxon>
        <taxon>Burkholderiales</taxon>
        <taxon>Burkholderiaceae</taxon>
        <taxon>Cupriavidus</taxon>
    </lineage>
</organism>
<protein>
    <submittedName>
        <fullName evidence="1">Uncharacterized protein</fullName>
    </submittedName>
</protein>
<comment type="caution">
    <text evidence="1">The sequence shown here is derived from an EMBL/GenBank/DDBJ whole genome shotgun (WGS) entry which is preliminary data.</text>
</comment>
<evidence type="ECO:0000313" key="1">
    <source>
        <dbReference type="EMBL" id="SOY75674.1"/>
    </source>
</evidence>